<dbReference type="AlphaFoldDB" id="A0A6B3YYR0"/>
<accession>A0A6B3YYR0</accession>
<evidence type="ECO:0000313" key="1">
    <source>
        <dbReference type="EMBL" id="NFG18653.1"/>
    </source>
</evidence>
<protein>
    <submittedName>
        <fullName evidence="1">Uncharacterized protein</fullName>
    </submittedName>
</protein>
<gene>
    <name evidence="1" type="ORF">FC794_18125</name>
</gene>
<proteinExistence type="predicted"/>
<dbReference type="Proteomes" id="UP000478995">
    <property type="component" value="Unassembled WGS sequence"/>
</dbReference>
<sequence length="88" mass="10618">MKIQNYYRRDSMLDEFDLAGLKLTEEKKIQFRKFYIDMDRILTLLGEFDKDKLSELAALARKLGENMTFGGKENRPRIKMWGKNRFYE</sequence>
<organism evidence="1 2">
    <name type="scientific">Clostridium botulinum</name>
    <dbReference type="NCBI Taxonomy" id="1491"/>
    <lineage>
        <taxon>Bacteria</taxon>
        <taxon>Bacillati</taxon>
        <taxon>Bacillota</taxon>
        <taxon>Clostridia</taxon>
        <taxon>Eubacteriales</taxon>
        <taxon>Clostridiaceae</taxon>
        <taxon>Clostridium</taxon>
    </lineage>
</organism>
<name>A0A6B3YYR0_CLOBO</name>
<comment type="caution">
    <text evidence="1">The sequence shown here is derived from an EMBL/GenBank/DDBJ whole genome shotgun (WGS) entry which is preliminary data.</text>
</comment>
<evidence type="ECO:0000313" key="2">
    <source>
        <dbReference type="Proteomes" id="UP000478995"/>
    </source>
</evidence>
<reference evidence="1 2" key="1">
    <citation type="submission" date="2019-04" db="EMBL/GenBank/DDBJ databases">
        <title>Genome sequencing of Clostridium botulinum Groups I-IV and Clostridium butyricum.</title>
        <authorList>
            <person name="Brunt J."/>
            <person name="Van Vliet A.H.M."/>
            <person name="Stringer S.C."/>
            <person name="Carter A.T."/>
            <person name="Peck M.W."/>
        </authorList>
    </citation>
    <scope>NUCLEOTIDE SEQUENCE [LARGE SCALE GENOMIC DNA]</scope>
    <source>
        <strain evidence="1 2">IFR 18/037</strain>
    </source>
</reference>
<dbReference type="EMBL" id="SWOY01000013">
    <property type="protein sequence ID" value="NFG18653.1"/>
    <property type="molecule type" value="Genomic_DNA"/>
</dbReference>